<reference evidence="3" key="1">
    <citation type="submission" date="2014-09" db="EMBL/GenBank/DDBJ databases">
        <authorList>
            <person name="Sharma Rahul"/>
            <person name="Thines Marco"/>
        </authorList>
    </citation>
    <scope>NUCLEOTIDE SEQUENCE [LARGE SCALE GENOMIC DNA]</scope>
</reference>
<evidence type="ECO:0000313" key="2">
    <source>
        <dbReference type="EMBL" id="CEG38350.1"/>
    </source>
</evidence>
<evidence type="ECO:0000313" key="3">
    <source>
        <dbReference type="Proteomes" id="UP000054928"/>
    </source>
</evidence>
<feature type="transmembrane region" description="Helical" evidence="1">
    <location>
        <begin position="21"/>
        <end position="44"/>
    </location>
</feature>
<accession>A0A0P1AD39</accession>
<dbReference type="EMBL" id="CCYD01000321">
    <property type="protein sequence ID" value="CEG38350.1"/>
    <property type="molecule type" value="Genomic_DNA"/>
</dbReference>
<sequence>MASCISESIIQFPDLLNMREYALFAICHIGVGVCIAFNSSGVGYEVPRTPSPEYHGGPANTSHVNSRQASKRYVVSGNDKSNFSATNEEERWPWYEFLNFWSWRPKRSFEKIDVEKRVAGTEEFVTWLDRLKLYCDDGGRLSYNDFFKLMEKGRSSEELGPLYYWLNEYSHVSDFARKRLTQLVSTGQDYKKILESFVRSGVSPKQLYVVLGIQTKTDAFGLFQFGTIFNRWFEFIILYRGVEDKKPAFGSEELFDFLVNELEEEMKKTQPLSSSPSLDNSRRIVVNFFREKQPDSHLKGITEDMIKYLTVNPVTEQMVFEAFSDVSPFDFFGILDLVNELRQLQSNIFLFLAWLKYVKVYCYSEKVNPRDIQMPNSFIVYSKVLIPMTSDAAVNELLLSEKFVVMLDDAKSPDIKKNTQELLETFKVPYIVKQWLLYSKNPADLIECLKHSPKFGDTLLMRVEPSIAIIPQVTNVRSATISDKIESSTTSSPQITIHEAKKTDIIKRDDTTLLVWLIVTSSIAKHPDFSDMQLFDALGLEQSTQEWVKLFLSIREISTFTTLVDRLLKHMFSDPRTSEEALKAAKFIPDQYSQFRSHQATETDKFVFLQ</sequence>
<keyword evidence="3" id="KW-1185">Reference proteome</keyword>
<dbReference type="AlphaFoldDB" id="A0A0P1AD39"/>
<dbReference type="GeneID" id="36403485"/>
<dbReference type="RefSeq" id="XP_024574719.1">
    <property type="nucleotide sequence ID" value="XM_024723776.1"/>
</dbReference>
<organism evidence="2 3">
    <name type="scientific">Plasmopara halstedii</name>
    <name type="common">Downy mildew of sunflower</name>
    <dbReference type="NCBI Taxonomy" id="4781"/>
    <lineage>
        <taxon>Eukaryota</taxon>
        <taxon>Sar</taxon>
        <taxon>Stramenopiles</taxon>
        <taxon>Oomycota</taxon>
        <taxon>Peronosporomycetes</taxon>
        <taxon>Peronosporales</taxon>
        <taxon>Peronosporaceae</taxon>
        <taxon>Plasmopara</taxon>
    </lineage>
</organism>
<dbReference type="Proteomes" id="UP000054928">
    <property type="component" value="Unassembled WGS sequence"/>
</dbReference>
<keyword evidence="1" id="KW-0812">Transmembrane</keyword>
<protein>
    <recommendedName>
        <fullName evidence="4">RXLR phytopathogen effector protein WY-domain domain-containing protein</fullName>
    </recommendedName>
</protein>
<proteinExistence type="predicted"/>
<evidence type="ECO:0008006" key="4">
    <source>
        <dbReference type="Google" id="ProtNLM"/>
    </source>
</evidence>
<keyword evidence="1" id="KW-1133">Transmembrane helix</keyword>
<evidence type="ECO:0000256" key="1">
    <source>
        <dbReference type="SAM" id="Phobius"/>
    </source>
</evidence>
<keyword evidence="1" id="KW-0472">Membrane</keyword>
<name>A0A0P1AD39_PLAHL</name>